<name>A0A3N4HHL7_ASCIM</name>
<gene>
    <name evidence="2" type="ORF">BJ508DRAFT_49667</name>
</gene>
<feature type="compositionally biased region" description="Basic residues" evidence="1">
    <location>
        <begin position="137"/>
        <end position="149"/>
    </location>
</feature>
<dbReference type="EMBL" id="ML119819">
    <property type="protein sequence ID" value="RPA73502.1"/>
    <property type="molecule type" value="Genomic_DNA"/>
</dbReference>
<organism evidence="2 3">
    <name type="scientific">Ascobolus immersus RN42</name>
    <dbReference type="NCBI Taxonomy" id="1160509"/>
    <lineage>
        <taxon>Eukaryota</taxon>
        <taxon>Fungi</taxon>
        <taxon>Dikarya</taxon>
        <taxon>Ascomycota</taxon>
        <taxon>Pezizomycotina</taxon>
        <taxon>Pezizomycetes</taxon>
        <taxon>Pezizales</taxon>
        <taxon>Ascobolaceae</taxon>
        <taxon>Ascobolus</taxon>
    </lineage>
</organism>
<proteinExistence type="predicted"/>
<sequence>MEVDSESSPYSRHDDYEREEAECNELAEQLFRTAMRSVISFLDREVHHTTKSSSRPNKLAISGEDLGERVMELVDDAWMVATTKLRRRIRHLQRESLSVQRRSIESTQVSPIMSPSICSVEESPDRVQEEQANSAHSSKRASKQKKRTRALSDSEGSSGLEYLEPWECPYKNHTSLLRGHSCPGTFSGRSAVRDYTISAPPFRRISANTARGGTTIARIRTNIKTSASSYLPEHAKCLKLLKMRKRIWFCCWAGEYPEMIWIWYFKVSAGVKLQMIAAAEASLLGLLPRLNVSNAMVPVIILHRSLLIHVGPNQSRAGILRYLLGTGVQHLPLGGLRMATLT</sequence>
<evidence type="ECO:0000256" key="1">
    <source>
        <dbReference type="SAM" id="MobiDB-lite"/>
    </source>
</evidence>
<feature type="compositionally biased region" description="Polar residues" evidence="1">
    <location>
        <begin position="97"/>
        <end position="117"/>
    </location>
</feature>
<evidence type="ECO:0000313" key="3">
    <source>
        <dbReference type="Proteomes" id="UP000275078"/>
    </source>
</evidence>
<dbReference type="Proteomes" id="UP000275078">
    <property type="component" value="Unassembled WGS sequence"/>
</dbReference>
<feature type="region of interest" description="Disordered" evidence="1">
    <location>
        <begin position="97"/>
        <end position="158"/>
    </location>
</feature>
<evidence type="ECO:0000313" key="2">
    <source>
        <dbReference type="EMBL" id="RPA73502.1"/>
    </source>
</evidence>
<keyword evidence="3" id="KW-1185">Reference proteome</keyword>
<accession>A0A3N4HHL7</accession>
<protein>
    <submittedName>
        <fullName evidence="2">Uncharacterized protein</fullName>
    </submittedName>
</protein>
<reference evidence="2 3" key="1">
    <citation type="journal article" date="2018" name="Nat. Ecol. Evol.">
        <title>Pezizomycetes genomes reveal the molecular basis of ectomycorrhizal truffle lifestyle.</title>
        <authorList>
            <person name="Murat C."/>
            <person name="Payen T."/>
            <person name="Noel B."/>
            <person name="Kuo A."/>
            <person name="Morin E."/>
            <person name="Chen J."/>
            <person name="Kohler A."/>
            <person name="Krizsan K."/>
            <person name="Balestrini R."/>
            <person name="Da Silva C."/>
            <person name="Montanini B."/>
            <person name="Hainaut M."/>
            <person name="Levati E."/>
            <person name="Barry K.W."/>
            <person name="Belfiori B."/>
            <person name="Cichocki N."/>
            <person name="Clum A."/>
            <person name="Dockter R.B."/>
            <person name="Fauchery L."/>
            <person name="Guy J."/>
            <person name="Iotti M."/>
            <person name="Le Tacon F."/>
            <person name="Lindquist E.A."/>
            <person name="Lipzen A."/>
            <person name="Malagnac F."/>
            <person name="Mello A."/>
            <person name="Molinier V."/>
            <person name="Miyauchi S."/>
            <person name="Poulain J."/>
            <person name="Riccioni C."/>
            <person name="Rubini A."/>
            <person name="Sitrit Y."/>
            <person name="Splivallo R."/>
            <person name="Traeger S."/>
            <person name="Wang M."/>
            <person name="Zifcakova L."/>
            <person name="Wipf D."/>
            <person name="Zambonelli A."/>
            <person name="Paolocci F."/>
            <person name="Nowrousian M."/>
            <person name="Ottonello S."/>
            <person name="Baldrian P."/>
            <person name="Spatafora J.W."/>
            <person name="Henrissat B."/>
            <person name="Nagy L.G."/>
            <person name="Aury J.M."/>
            <person name="Wincker P."/>
            <person name="Grigoriev I.V."/>
            <person name="Bonfante P."/>
            <person name="Martin F.M."/>
        </authorList>
    </citation>
    <scope>NUCLEOTIDE SEQUENCE [LARGE SCALE GENOMIC DNA]</scope>
    <source>
        <strain evidence="2 3">RN42</strain>
    </source>
</reference>
<dbReference type="AlphaFoldDB" id="A0A3N4HHL7"/>